<keyword evidence="1" id="KW-1133">Transmembrane helix</keyword>
<feature type="transmembrane region" description="Helical" evidence="1">
    <location>
        <begin position="6"/>
        <end position="22"/>
    </location>
</feature>
<dbReference type="Proteomes" id="UP000233343">
    <property type="component" value="Unassembled WGS sequence"/>
</dbReference>
<comment type="caution">
    <text evidence="2">The sequence shown here is derived from an EMBL/GenBank/DDBJ whole genome shotgun (WGS) entry which is preliminary data.</text>
</comment>
<dbReference type="RefSeq" id="WP_066200630.1">
    <property type="nucleotide sequence ID" value="NZ_JAFDQP010000009.1"/>
</dbReference>
<feature type="transmembrane region" description="Helical" evidence="1">
    <location>
        <begin position="75"/>
        <end position="96"/>
    </location>
</feature>
<evidence type="ECO:0000313" key="3">
    <source>
        <dbReference type="Proteomes" id="UP000233343"/>
    </source>
</evidence>
<proteinExistence type="predicted"/>
<dbReference type="InterPro" id="IPR014617">
    <property type="entry name" value="YphA_Bacsu"/>
</dbReference>
<keyword evidence="3" id="KW-1185">Reference proteome</keyword>
<protein>
    <submittedName>
        <fullName evidence="2">Uncharacterized protein</fullName>
    </submittedName>
</protein>
<accession>A0A2N0ZCU4</accession>
<dbReference type="EMBL" id="PISD01000046">
    <property type="protein sequence ID" value="PKG27331.1"/>
    <property type="molecule type" value="Genomic_DNA"/>
</dbReference>
<evidence type="ECO:0000313" key="2">
    <source>
        <dbReference type="EMBL" id="PKG27331.1"/>
    </source>
</evidence>
<keyword evidence="1" id="KW-0472">Membrane</keyword>
<feature type="transmembrane region" description="Helical" evidence="1">
    <location>
        <begin position="155"/>
        <end position="177"/>
    </location>
</feature>
<dbReference type="PIRSF" id="PIRSF036710">
    <property type="entry name" value="YphA_Bacsu"/>
    <property type="match status" value="1"/>
</dbReference>
<feature type="transmembrane region" description="Helical" evidence="1">
    <location>
        <begin position="128"/>
        <end position="149"/>
    </location>
</feature>
<sequence length="203" mass="23572">MEGIVFYWISWSIWIAVTFLLDKKNKIRYPLSLGVLLIIIGSIYTLDFGEFSISVTALIILSLTYYFIARLRKAGAIYVFICNLIILLAYCSFLLFELFDPVWVVFDRKWMLSIILVYLTLMVHENHLMRILIILMGTLNGEVLFALIIRQYQFPYIVGSLAFLDVVSMAAAVILLWNALEYIAAYLESYVNPLVKEKQNYHE</sequence>
<reference evidence="2 3" key="1">
    <citation type="journal article" date="2010" name="Int. J. Syst. Evol. Microbiol.">
        <title>Bacillus horneckiae sp. nov., isolated from a spacecraft-assembly clean room.</title>
        <authorList>
            <person name="Vaishampayan P."/>
            <person name="Probst A."/>
            <person name="Krishnamurthi S."/>
            <person name="Ghosh S."/>
            <person name="Osman S."/>
            <person name="McDowall A."/>
            <person name="Ruckmani A."/>
            <person name="Mayilraj S."/>
            <person name="Venkateswaran K."/>
        </authorList>
    </citation>
    <scope>NUCLEOTIDE SEQUENCE [LARGE SCALE GENOMIC DNA]</scope>
    <source>
        <strain evidence="3">1PO1SC</strain>
    </source>
</reference>
<name>A0A2N0ZCU4_9BACI</name>
<feature type="transmembrane region" description="Helical" evidence="1">
    <location>
        <begin position="51"/>
        <end position="68"/>
    </location>
</feature>
<keyword evidence="1" id="KW-0812">Transmembrane</keyword>
<organism evidence="2 3">
    <name type="scientific">Cytobacillus horneckiae</name>
    <dbReference type="NCBI Taxonomy" id="549687"/>
    <lineage>
        <taxon>Bacteria</taxon>
        <taxon>Bacillati</taxon>
        <taxon>Bacillota</taxon>
        <taxon>Bacilli</taxon>
        <taxon>Bacillales</taxon>
        <taxon>Bacillaceae</taxon>
        <taxon>Cytobacillus</taxon>
    </lineage>
</organism>
<dbReference type="AlphaFoldDB" id="A0A2N0ZCU4"/>
<dbReference type="Pfam" id="PF24124">
    <property type="entry name" value="YphA"/>
    <property type="match status" value="1"/>
</dbReference>
<feature type="transmembrane region" description="Helical" evidence="1">
    <location>
        <begin position="29"/>
        <end position="45"/>
    </location>
</feature>
<gene>
    <name evidence="2" type="ORF">CWS20_19425</name>
</gene>
<evidence type="ECO:0000256" key="1">
    <source>
        <dbReference type="SAM" id="Phobius"/>
    </source>
</evidence>